<feature type="transmembrane region" description="Helical" evidence="1">
    <location>
        <begin position="130"/>
        <end position="148"/>
    </location>
</feature>
<keyword evidence="1" id="KW-0472">Membrane</keyword>
<organism evidence="2 3">
    <name type="scientific">Podospora aff. communis PSN243</name>
    <dbReference type="NCBI Taxonomy" id="3040156"/>
    <lineage>
        <taxon>Eukaryota</taxon>
        <taxon>Fungi</taxon>
        <taxon>Dikarya</taxon>
        <taxon>Ascomycota</taxon>
        <taxon>Pezizomycotina</taxon>
        <taxon>Sordariomycetes</taxon>
        <taxon>Sordariomycetidae</taxon>
        <taxon>Sordariales</taxon>
        <taxon>Podosporaceae</taxon>
        <taxon>Podospora</taxon>
    </lineage>
</organism>
<protein>
    <submittedName>
        <fullName evidence="2">Uncharacterized protein</fullName>
    </submittedName>
</protein>
<feature type="transmembrane region" description="Helical" evidence="1">
    <location>
        <begin position="63"/>
        <end position="84"/>
    </location>
</feature>
<name>A0AAV9GR51_9PEZI</name>
<evidence type="ECO:0000256" key="1">
    <source>
        <dbReference type="SAM" id="Phobius"/>
    </source>
</evidence>
<reference evidence="2" key="1">
    <citation type="journal article" date="2023" name="Mol. Phylogenet. Evol.">
        <title>Genome-scale phylogeny and comparative genomics of the fungal order Sordariales.</title>
        <authorList>
            <person name="Hensen N."/>
            <person name="Bonometti L."/>
            <person name="Westerberg I."/>
            <person name="Brannstrom I.O."/>
            <person name="Guillou S."/>
            <person name="Cros-Aarteil S."/>
            <person name="Calhoun S."/>
            <person name="Haridas S."/>
            <person name="Kuo A."/>
            <person name="Mondo S."/>
            <person name="Pangilinan J."/>
            <person name="Riley R."/>
            <person name="LaButti K."/>
            <person name="Andreopoulos B."/>
            <person name="Lipzen A."/>
            <person name="Chen C."/>
            <person name="Yan M."/>
            <person name="Daum C."/>
            <person name="Ng V."/>
            <person name="Clum A."/>
            <person name="Steindorff A."/>
            <person name="Ohm R.A."/>
            <person name="Martin F."/>
            <person name="Silar P."/>
            <person name="Natvig D.O."/>
            <person name="Lalanne C."/>
            <person name="Gautier V."/>
            <person name="Ament-Velasquez S.L."/>
            <person name="Kruys A."/>
            <person name="Hutchinson M.I."/>
            <person name="Powell A.J."/>
            <person name="Barry K."/>
            <person name="Miller A.N."/>
            <person name="Grigoriev I.V."/>
            <person name="Debuchy R."/>
            <person name="Gladieux P."/>
            <person name="Hiltunen Thoren M."/>
            <person name="Johannesson H."/>
        </authorList>
    </citation>
    <scope>NUCLEOTIDE SEQUENCE</scope>
    <source>
        <strain evidence="2">PSN243</strain>
    </source>
</reference>
<dbReference type="InterPro" id="IPR021514">
    <property type="entry name" value="DUF3176"/>
</dbReference>
<sequence length="673" mass="72985">MTPFDRHYGELPSTNGRRAAVRALGSWKVEFWAFALALAFLAAIFITLAHFNGKDVPSWLANLNLNSLVAIYATSLRALLLYAITEIISQEKWYWFCRPRPLRHLDDFDFASRGGIGSFKLLRIAFRSTVPFLAALTTIVLLAIGPFSQQAIKTTLCNRVINSGTQARIPFAAKLPQSEVGVGNNNGPRPKSPAALNAIKAGLTIPSVSSADSLLSVCPTGNCTFPEFRGITHSSLGLCSTCEDLTSMVVQLPRGCPLRRPNGTLSWTGCSFILAPPDAANATIQIALGPFRIASSIPKVDFSTGRYANTVPFDKMNVTLLARSLAGCNGDRGHLGCPNAPVYPNLTALQDPIDFNFTLIGTHCSFFPCIKHYQGEIRNSHLLERVIHTTKLTPNFTDRGVESLVGISNPCLINSSWYDSSNMSLAASKHGTTTLNSPGNIQSTAPRACIYHLQNEWMNPLAAEIDKIFTGGCEPVITTKSSINPHADMFCPNWWLDSLWNDGRATFETIAQQFDNVASAVTNHMRSVGLAWDAVDGVPQPAAQGGRAFVLGTTEETFLCIRVDWVWLLLPAGLTVATLALLVAAVVRTRWNGGSVPAWKSSVLPLLFHGFRGDVGGVPPDHRMEWREVREAAGVMTVTLVEDEKGGCGMVIGEGRRGVGEGEGETEDWGVKS</sequence>
<keyword evidence="3" id="KW-1185">Reference proteome</keyword>
<evidence type="ECO:0000313" key="2">
    <source>
        <dbReference type="EMBL" id="KAK4450539.1"/>
    </source>
</evidence>
<feature type="transmembrane region" description="Helical" evidence="1">
    <location>
        <begin position="31"/>
        <end position="51"/>
    </location>
</feature>
<dbReference type="EMBL" id="MU865932">
    <property type="protein sequence ID" value="KAK4450539.1"/>
    <property type="molecule type" value="Genomic_DNA"/>
</dbReference>
<keyword evidence="1" id="KW-0812">Transmembrane</keyword>
<reference evidence="2" key="2">
    <citation type="submission" date="2023-05" db="EMBL/GenBank/DDBJ databases">
        <authorList>
            <consortium name="Lawrence Berkeley National Laboratory"/>
            <person name="Steindorff A."/>
            <person name="Hensen N."/>
            <person name="Bonometti L."/>
            <person name="Westerberg I."/>
            <person name="Brannstrom I.O."/>
            <person name="Guillou S."/>
            <person name="Cros-Aarteil S."/>
            <person name="Calhoun S."/>
            <person name="Haridas S."/>
            <person name="Kuo A."/>
            <person name="Mondo S."/>
            <person name="Pangilinan J."/>
            <person name="Riley R."/>
            <person name="Labutti K."/>
            <person name="Andreopoulos B."/>
            <person name="Lipzen A."/>
            <person name="Chen C."/>
            <person name="Yanf M."/>
            <person name="Daum C."/>
            <person name="Ng V."/>
            <person name="Clum A."/>
            <person name="Ohm R."/>
            <person name="Martin F."/>
            <person name="Silar P."/>
            <person name="Natvig D."/>
            <person name="Lalanne C."/>
            <person name="Gautier V."/>
            <person name="Ament-Velasquez S.L."/>
            <person name="Kruys A."/>
            <person name="Hutchinson M.I."/>
            <person name="Powell A.J."/>
            <person name="Barry K."/>
            <person name="Miller A.N."/>
            <person name="Grigoriev I.V."/>
            <person name="Debuchy R."/>
            <person name="Gladieux P."/>
            <person name="Thoren M.H."/>
            <person name="Johannesson H."/>
        </authorList>
    </citation>
    <scope>NUCLEOTIDE SEQUENCE</scope>
    <source>
        <strain evidence="2">PSN243</strain>
    </source>
</reference>
<comment type="caution">
    <text evidence="2">The sequence shown here is derived from an EMBL/GenBank/DDBJ whole genome shotgun (WGS) entry which is preliminary data.</text>
</comment>
<accession>A0AAV9GR51</accession>
<proteinExistence type="predicted"/>
<gene>
    <name evidence="2" type="ORF">QBC34DRAFT_349295</name>
</gene>
<dbReference type="Pfam" id="PF11374">
    <property type="entry name" value="DUF3176"/>
    <property type="match status" value="1"/>
</dbReference>
<dbReference type="PANTHER" id="PTHR35394">
    <property type="entry name" value="DUF3176 DOMAIN-CONTAINING PROTEIN"/>
    <property type="match status" value="1"/>
</dbReference>
<dbReference type="PANTHER" id="PTHR35394:SF5">
    <property type="entry name" value="DUF3176 DOMAIN-CONTAINING PROTEIN"/>
    <property type="match status" value="1"/>
</dbReference>
<feature type="transmembrane region" description="Helical" evidence="1">
    <location>
        <begin position="565"/>
        <end position="587"/>
    </location>
</feature>
<dbReference type="Proteomes" id="UP001321760">
    <property type="component" value="Unassembled WGS sequence"/>
</dbReference>
<dbReference type="AlphaFoldDB" id="A0AAV9GR51"/>
<keyword evidence="1" id="KW-1133">Transmembrane helix</keyword>
<evidence type="ECO:0000313" key="3">
    <source>
        <dbReference type="Proteomes" id="UP001321760"/>
    </source>
</evidence>